<name>A0A9P6SSC1_9FUNG</name>
<feature type="compositionally biased region" description="Acidic residues" evidence="1">
    <location>
        <begin position="282"/>
        <end position="293"/>
    </location>
</feature>
<organism evidence="3 4">
    <name type="scientific">Modicella reniformis</name>
    <dbReference type="NCBI Taxonomy" id="1440133"/>
    <lineage>
        <taxon>Eukaryota</taxon>
        <taxon>Fungi</taxon>
        <taxon>Fungi incertae sedis</taxon>
        <taxon>Mucoromycota</taxon>
        <taxon>Mortierellomycotina</taxon>
        <taxon>Mortierellomycetes</taxon>
        <taxon>Mortierellales</taxon>
        <taxon>Mortierellaceae</taxon>
        <taxon>Modicella</taxon>
    </lineage>
</organism>
<dbReference type="PANTHER" id="PTHR21367:SF1">
    <property type="entry name" value="ARGINYL-TRNA--PROTEIN TRANSFERASE 1"/>
    <property type="match status" value="1"/>
</dbReference>
<accession>A0A9P6SSC1</accession>
<dbReference type="PIRSF" id="PIRSF037207">
    <property type="entry name" value="ATE1_euk"/>
    <property type="match status" value="1"/>
</dbReference>
<dbReference type="InterPro" id="IPR007472">
    <property type="entry name" value="N-end_Aminoacyl_Trfase_C"/>
</dbReference>
<evidence type="ECO:0000256" key="1">
    <source>
        <dbReference type="SAM" id="MobiDB-lite"/>
    </source>
</evidence>
<keyword evidence="3" id="KW-0808">Transferase</keyword>
<dbReference type="InterPro" id="IPR016181">
    <property type="entry name" value="Acyl_CoA_acyltransferase"/>
</dbReference>
<dbReference type="EMBL" id="JAAAHW010001140">
    <property type="protein sequence ID" value="KAF9996590.1"/>
    <property type="molecule type" value="Genomic_DNA"/>
</dbReference>
<feature type="compositionally biased region" description="Basic and acidic residues" evidence="1">
    <location>
        <begin position="335"/>
        <end position="356"/>
    </location>
</feature>
<feature type="non-terminal residue" evidence="3">
    <location>
        <position position="396"/>
    </location>
</feature>
<dbReference type="AlphaFoldDB" id="A0A9P6SSC1"/>
<feature type="domain" description="N-end rule aminoacyl transferase C-terminal" evidence="2">
    <location>
        <begin position="125"/>
        <end position="228"/>
    </location>
</feature>
<feature type="region of interest" description="Disordered" evidence="1">
    <location>
        <begin position="26"/>
        <end position="100"/>
    </location>
</feature>
<keyword evidence="4" id="KW-1185">Reference proteome</keyword>
<sequence length="396" mass="45357">MTVNEFEASKHQRQIVNRFNNFMQEGDENFEKDIASRKQQSSEDAAKEDPSSTSIFTKEKPAEEPSRPKDDAEAPAATVEGKKQKPRKPPKNAASDLRTRIRSSEYLLSPEITSWKHHLRQTKQNDWTEEDPGFGSFHQCYYLDEKLIAVSVIDILPECVSAVYFMYDSDYSVLSLGKYSAQREITLAQTLNDMPGYEDLKHYYMGFHIFTCPKMAYKSQFHPSYLLDPETYNWIEYKECQEIIQDKRYSCFENPTSMDPLFEAKIQSIASKKQGENGYYNDDSDDDDDDDGEGKDGYESLNKFIEKLASRLDDEETDDGSEGKKKDAQDEDRDSLEADTKAATAKMEKAKKRDMDKVFQETTALPPPGCLDPKEITPDDLISVLCLSEKILRPVV</sequence>
<gene>
    <name evidence="3" type="primary">ATE1_2</name>
    <name evidence="3" type="ORF">BGZ65_007826</name>
</gene>
<dbReference type="PANTHER" id="PTHR21367">
    <property type="entry name" value="ARGININE-TRNA-PROTEIN TRANSFERASE 1"/>
    <property type="match status" value="1"/>
</dbReference>
<protein>
    <submittedName>
        <fullName evidence="3">Arginyl-tRNA--protein transferase 1</fullName>
    </submittedName>
</protein>
<dbReference type="InterPro" id="IPR017137">
    <property type="entry name" value="Arg-tRNA-P_Trfase_1_euk"/>
</dbReference>
<dbReference type="Pfam" id="PF04377">
    <property type="entry name" value="ATE_C"/>
    <property type="match status" value="1"/>
</dbReference>
<dbReference type="OrthoDB" id="74183at2759"/>
<evidence type="ECO:0000313" key="4">
    <source>
        <dbReference type="Proteomes" id="UP000749646"/>
    </source>
</evidence>
<feature type="compositionally biased region" description="Basic and acidic residues" evidence="1">
    <location>
        <begin position="29"/>
        <end position="50"/>
    </location>
</feature>
<reference evidence="3" key="1">
    <citation type="journal article" date="2020" name="Fungal Divers.">
        <title>Resolving the Mortierellaceae phylogeny through synthesis of multi-gene phylogenetics and phylogenomics.</title>
        <authorList>
            <person name="Vandepol N."/>
            <person name="Liber J."/>
            <person name="Desiro A."/>
            <person name="Na H."/>
            <person name="Kennedy M."/>
            <person name="Barry K."/>
            <person name="Grigoriev I.V."/>
            <person name="Miller A.N."/>
            <person name="O'Donnell K."/>
            <person name="Stajich J.E."/>
            <person name="Bonito G."/>
        </authorList>
    </citation>
    <scope>NUCLEOTIDE SEQUENCE</scope>
    <source>
        <strain evidence="3">MES-2147</strain>
    </source>
</reference>
<evidence type="ECO:0000313" key="3">
    <source>
        <dbReference type="EMBL" id="KAF9996590.1"/>
    </source>
</evidence>
<feature type="region of interest" description="Disordered" evidence="1">
    <location>
        <begin position="273"/>
        <end position="356"/>
    </location>
</feature>
<proteinExistence type="predicted"/>
<dbReference type="InterPro" id="IPR030700">
    <property type="entry name" value="N-end_Aminoacyl_Trfase"/>
</dbReference>
<comment type="caution">
    <text evidence="3">The sequence shown here is derived from an EMBL/GenBank/DDBJ whole genome shotgun (WGS) entry which is preliminary data.</text>
</comment>
<dbReference type="GO" id="GO:0004057">
    <property type="term" value="F:arginyl-tRNA--protein transferase activity"/>
    <property type="evidence" value="ECO:0007669"/>
    <property type="project" value="InterPro"/>
</dbReference>
<dbReference type="GO" id="GO:0005737">
    <property type="term" value="C:cytoplasm"/>
    <property type="evidence" value="ECO:0007669"/>
    <property type="project" value="TreeGrafter"/>
</dbReference>
<feature type="compositionally biased region" description="Basic and acidic residues" evidence="1">
    <location>
        <begin position="294"/>
        <end position="312"/>
    </location>
</feature>
<dbReference type="SUPFAM" id="SSF55729">
    <property type="entry name" value="Acyl-CoA N-acyltransferases (Nat)"/>
    <property type="match status" value="1"/>
</dbReference>
<dbReference type="Proteomes" id="UP000749646">
    <property type="component" value="Unassembled WGS sequence"/>
</dbReference>
<evidence type="ECO:0000259" key="2">
    <source>
        <dbReference type="Pfam" id="PF04377"/>
    </source>
</evidence>
<feature type="compositionally biased region" description="Basic and acidic residues" evidence="1">
    <location>
        <begin position="57"/>
        <end position="72"/>
    </location>
</feature>